<dbReference type="AlphaFoldDB" id="A0ABD0BAJ4"/>
<dbReference type="RefSeq" id="WP_203762520.1">
    <property type="nucleotide sequence ID" value="NZ_AP024402.1"/>
</dbReference>
<organism evidence="1 2">
    <name type="scientific">Aeromonas caviae</name>
    <name type="common">Aeromonas punctata</name>
    <dbReference type="NCBI Taxonomy" id="648"/>
    <lineage>
        <taxon>Bacteria</taxon>
        <taxon>Pseudomonadati</taxon>
        <taxon>Pseudomonadota</taxon>
        <taxon>Gammaproteobacteria</taxon>
        <taxon>Aeromonadales</taxon>
        <taxon>Aeromonadaceae</taxon>
        <taxon>Aeromonas</taxon>
    </lineage>
</organism>
<accession>A0ABD0BAJ4</accession>
<sequence>MTDKVELKGVLEAALSEDGGIILIRNAMAEFQSHKKVHAAVISEIHPCDDHGSFMIDISSPLNADITIPYMVTPDMVARFTPSIGDYIVLYENDYVSFSPKDVFEGGYLMIEEPAVCASEEDAEMEREIQTLGLTAPRVTPDQIDALMSGVRYEVQVVTGTTTTLATAIAANGFTLAIGMTACADPANFNADLGAKYAIKDAEAKARQELWKLEGWRLKCHLEEMSGPRVGGATPPIISTRIAVAEGEIVVCSVGENEQQHQVAVESAKKQYLSEREVRLSERF</sequence>
<evidence type="ECO:0000313" key="2">
    <source>
        <dbReference type="Proteomes" id="UP000737420"/>
    </source>
</evidence>
<reference evidence="1 2" key="1">
    <citation type="submission" date="2021-07" db="EMBL/GenBank/DDBJ databases">
        <title>Draft genome sequence of carbapenem-resistant Aeromonas spp. in Japan.</title>
        <authorList>
            <person name="Maehana S."/>
            <person name="Suzuki M."/>
            <person name="Kitasato H."/>
        </authorList>
    </citation>
    <scope>NUCLEOTIDE SEQUENCE [LARGE SCALE GENOMIC DNA]</scope>
    <source>
        <strain evidence="1 2">KAM382</strain>
    </source>
</reference>
<dbReference type="Proteomes" id="UP000737420">
    <property type="component" value="Unassembled WGS sequence"/>
</dbReference>
<dbReference type="Pfam" id="PF13876">
    <property type="entry name" value="Phage_gp49_66"/>
    <property type="match status" value="1"/>
</dbReference>
<dbReference type="InterPro" id="IPR025915">
    <property type="entry name" value="Phage_gp49_66"/>
</dbReference>
<evidence type="ECO:0000313" key="1">
    <source>
        <dbReference type="EMBL" id="GJB92865.1"/>
    </source>
</evidence>
<name>A0ABD0BAJ4_AERCA</name>
<gene>
    <name evidence="1" type="ORF">KAM382_29260</name>
</gene>
<proteinExistence type="predicted"/>
<comment type="caution">
    <text evidence="1">The sequence shown here is derived from an EMBL/GenBank/DDBJ whole genome shotgun (WGS) entry which is preliminary data.</text>
</comment>
<protein>
    <submittedName>
        <fullName evidence="1">Uncharacterized protein</fullName>
    </submittedName>
</protein>
<dbReference type="EMBL" id="BPOP01000032">
    <property type="protein sequence ID" value="GJB92865.1"/>
    <property type="molecule type" value="Genomic_DNA"/>
</dbReference>